<evidence type="ECO:0000313" key="2">
    <source>
        <dbReference type="Proteomes" id="UP001161325"/>
    </source>
</evidence>
<gene>
    <name evidence="1" type="ORF">rosag_42490</name>
</gene>
<dbReference type="InterPro" id="IPR011990">
    <property type="entry name" value="TPR-like_helical_dom_sf"/>
</dbReference>
<evidence type="ECO:0008006" key="3">
    <source>
        <dbReference type="Google" id="ProtNLM"/>
    </source>
</evidence>
<sequence length="383" mass="39704">MSTGTPLMSDRSHRADARVGARLAPFAALAATLFATPLAAQPLAPKRVLTLPAASQCTGAALPPSARRDAAGARAEAARARELALVGERAAARDAFVRAAALDPADPQLAYDLARAAEEAGDRATAASALCRYLVLAPSGREVAEVRARLSRVAASTANPADESVRATFQRGVDALEARRYEAAVTAFDEVLRTVPSAPEATYDRGLARLALGQDAAAASDLAAYVASPAAGPDRAQVLRAVEALRQPRWSVAGALGRGLVVPGFGQFYTGRPIPGLAVLAGTAGGIGLALFERRTIEQVTFLDTLTNTPYTNDIPRVEHPYRAAGLATAGILAIAGAAEAAYYAAVHSRERPRLQLRTAAAWVPDRTGTPLPAAVAGFSVAF</sequence>
<dbReference type="Proteomes" id="UP001161325">
    <property type="component" value="Unassembled WGS sequence"/>
</dbReference>
<keyword evidence="2" id="KW-1185">Reference proteome</keyword>
<protein>
    <recommendedName>
        <fullName evidence="3">Tetratricopeptide repeat protein</fullName>
    </recommendedName>
</protein>
<accession>A0AA37QDH2</accession>
<dbReference type="Gene3D" id="1.25.40.10">
    <property type="entry name" value="Tetratricopeptide repeat domain"/>
    <property type="match status" value="2"/>
</dbReference>
<organism evidence="1 2">
    <name type="scientific">Roseisolibacter agri</name>
    <dbReference type="NCBI Taxonomy" id="2014610"/>
    <lineage>
        <taxon>Bacteria</taxon>
        <taxon>Pseudomonadati</taxon>
        <taxon>Gemmatimonadota</taxon>
        <taxon>Gemmatimonadia</taxon>
        <taxon>Gemmatimonadales</taxon>
        <taxon>Gemmatimonadaceae</taxon>
        <taxon>Roseisolibacter</taxon>
    </lineage>
</organism>
<evidence type="ECO:0000313" key="1">
    <source>
        <dbReference type="EMBL" id="GLC27736.1"/>
    </source>
</evidence>
<reference evidence="1" key="1">
    <citation type="submission" date="2022-08" db="EMBL/GenBank/DDBJ databases">
        <title>Draft genome sequencing of Roseisolibacter agri AW1220.</title>
        <authorList>
            <person name="Tobiishi Y."/>
            <person name="Tonouchi A."/>
        </authorList>
    </citation>
    <scope>NUCLEOTIDE SEQUENCE</scope>
    <source>
        <strain evidence="1">AW1220</strain>
    </source>
</reference>
<dbReference type="SUPFAM" id="SSF48452">
    <property type="entry name" value="TPR-like"/>
    <property type="match status" value="1"/>
</dbReference>
<dbReference type="EMBL" id="BRXS01000006">
    <property type="protein sequence ID" value="GLC27736.1"/>
    <property type="molecule type" value="Genomic_DNA"/>
</dbReference>
<name>A0AA37QDH2_9BACT</name>
<comment type="caution">
    <text evidence="1">The sequence shown here is derived from an EMBL/GenBank/DDBJ whole genome shotgun (WGS) entry which is preliminary data.</text>
</comment>
<dbReference type="AlphaFoldDB" id="A0AA37QDH2"/>
<proteinExistence type="predicted"/>